<dbReference type="AlphaFoldDB" id="A0A0D1EKA9"/>
<reference evidence="1 2" key="1">
    <citation type="submission" date="2015-02" db="EMBL/GenBank/DDBJ databases">
        <title>Genome Sequence of Jannaschia aquimarina DSM28248, a member of the Roseobacter clade.</title>
        <authorList>
            <person name="Voget S."/>
            <person name="Daniel R."/>
        </authorList>
    </citation>
    <scope>NUCLEOTIDE SEQUENCE [LARGE SCALE GENOMIC DNA]</scope>
    <source>
        <strain evidence="1 2">GSW-M26</strain>
    </source>
</reference>
<dbReference type="InterPro" id="IPR025528">
    <property type="entry name" value="BrnA_antitoxin"/>
</dbReference>
<dbReference type="Pfam" id="PF14384">
    <property type="entry name" value="BrnA_antitoxin"/>
    <property type="match status" value="1"/>
</dbReference>
<organism evidence="1 2">
    <name type="scientific">Jannaschia aquimarina</name>
    <dbReference type="NCBI Taxonomy" id="935700"/>
    <lineage>
        <taxon>Bacteria</taxon>
        <taxon>Pseudomonadati</taxon>
        <taxon>Pseudomonadota</taxon>
        <taxon>Alphaproteobacteria</taxon>
        <taxon>Rhodobacterales</taxon>
        <taxon>Roseobacteraceae</taxon>
        <taxon>Jannaschia</taxon>
    </lineage>
</organism>
<dbReference type="Proteomes" id="UP000032232">
    <property type="component" value="Unassembled WGS sequence"/>
</dbReference>
<dbReference type="STRING" id="935700.jaqu_02460"/>
<dbReference type="EMBL" id="JYFE01000006">
    <property type="protein sequence ID" value="KIT18019.1"/>
    <property type="molecule type" value="Genomic_DNA"/>
</dbReference>
<protein>
    <recommendedName>
        <fullName evidence="3">BrnA antitoxin of type II toxin-antitoxin system</fullName>
    </recommendedName>
</protein>
<accession>A0A0D1EKA9</accession>
<evidence type="ECO:0000313" key="1">
    <source>
        <dbReference type="EMBL" id="KIT18019.1"/>
    </source>
</evidence>
<comment type="caution">
    <text evidence="1">The sequence shown here is derived from an EMBL/GenBank/DDBJ whole genome shotgun (WGS) entry which is preliminary data.</text>
</comment>
<name>A0A0D1EKA9_9RHOB</name>
<gene>
    <name evidence="1" type="ORF">jaqu_02460</name>
</gene>
<keyword evidence="2" id="KW-1185">Reference proteome</keyword>
<dbReference type="PATRIC" id="fig|935700.4.peg.269"/>
<dbReference type="RefSeq" id="WP_161793812.1">
    <property type="nucleotide sequence ID" value="NZ_FZPF01000003.1"/>
</dbReference>
<proteinExistence type="predicted"/>
<evidence type="ECO:0008006" key="3">
    <source>
        <dbReference type="Google" id="ProtNLM"/>
    </source>
</evidence>
<sequence>MATTDVKGRKREWLSELMTLMRQFEWDMMYQVTTRGRIPGEWTTIWKERSCKRTRVTLRVDDDVLRFFKVMGAGHGPRMNAVLRAFMLSKLSGMIQDEILPETYREDWMGKPRPTYRSDLAQAWQLMGKDPDKEIKGL</sequence>
<evidence type="ECO:0000313" key="2">
    <source>
        <dbReference type="Proteomes" id="UP000032232"/>
    </source>
</evidence>